<reference evidence="2 3" key="1">
    <citation type="submission" date="2024-01" db="EMBL/GenBank/DDBJ databases">
        <title>The genome of the rayed Mediterranean limpet Patella caerulea (Linnaeus, 1758).</title>
        <authorList>
            <person name="Anh-Thu Weber A."/>
            <person name="Halstead-Nussloch G."/>
        </authorList>
    </citation>
    <scope>NUCLEOTIDE SEQUENCE [LARGE SCALE GENOMIC DNA]</scope>
    <source>
        <strain evidence="2">AATW-2023a</strain>
        <tissue evidence="2">Whole specimen</tissue>
    </source>
</reference>
<feature type="compositionally biased region" description="Acidic residues" evidence="1">
    <location>
        <begin position="83"/>
        <end position="97"/>
    </location>
</feature>
<accession>A0AAN8K958</accession>
<feature type="region of interest" description="Disordered" evidence="1">
    <location>
        <begin position="37"/>
        <end position="97"/>
    </location>
</feature>
<evidence type="ECO:0000313" key="3">
    <source>
        <dbReference type="Proteomes" id="UP001347796"/>
    </source>
</evidence>
<feature type="compositionally biased region" description="Acidic residues" evidence="1">
    <location>
        <begin position="52"/>
        <end position="63"/>
    </location>
</feature>
<dbReference type="EMBL" id="JAZGQO010000002">
    <property type="protein sequence ID" value="KAK6190992.1"/>
    <property type="molecule type" value="Genomic_DNA"/>
</dbReference>
<gene>
    <name evidence="2" type="ORF">SNE40_002743</name>
</gene>
<evidence type="ECO:0000256" key="1">
    <source>
        <dbReference type="SAM" id="MobiDB-lite"/>
    </source>
</evidence>
<evidence type="ECO:0000313" key="2">
    <source>
        <dbReference type="EMBL" id="KAK6190992.1"/>
    </source>
</evidence>
<keyword evidence="3" id="KW-1185">Reference proteome</keyword>
<dbReference type="Proteomes" id="UP001347796">
    <property type="component" value="Unassembled WGS sequence"/>
</dbReference>
<sequence>MIIETALDIYLTKKRKAKIDQTKFKLLGIRQKTKKHKVKEGRTGSGITINLESDDDMSSEDETISNSEVVSDDTEETNSSTDDFSDDTDNEFEGFHP</sequence>
<organism evidence="2 3">
    <name type="scientific">Patella caerulea</name>
    <name type="common">Rayed Mediterranean limpet</name>
    <dbReference type="NCBI Taxonomy" id="87958"/>
    <lineage>
        <taxon>Eukaryota</taxon>
        <taxon>Metazoa</taxon>
        <taxon>Spiralia</taxon>
        <taxon>Lophotrochozoa</taxon>
        <taxon>Mollusca</taxon>
        <taxon>Gastropoda</taxon>
        <taxon>Patellogastropoda</taxon>
        <taxon>Patelloidea</taxon>
        <taxon>Patellidae</taxon>
        <taxon>Patella</taxon>
    </lineage>
</organism>
<protein>
    <submittedName>
        <fullName evidence="2">Uncharacterized protein</fullName>
    </submittedName>
</protein>
<comment type="caution">
    <text evidence="2">The sequence shown here is derived from an EMBL/GenBank/DDBJ whole genome shotgun (WGS) entry which is preliminary data.</text>
</comment>
<name>A0AAN8K958_PATCE</name>
<dbReference type="AlphaFoldDB" id="A0AAN8K958"/>
<proteinExistence type="predicted"/>